<feature type="transmembrane region" description="Helical" evidence="6">
    <location>
        <begin position="245"/>
        <end position="266"/>
    </location>
</feature>
<evidence type="ECO:0000313" key="8">
    <source>
        <dbReference type="Proteomes" id="UP000515240"/>
    </source>
</evidence>
<feature type="transmembrane region" description="Helical" evidence="6">
    <location>
        <begin position="168"/>
        <end position="194"/>
    </location>
</feature>
<dbReference type="Proteomes" id="UP000515240">
    <property type="component" value="Chromosome"/>
</dbReference>
<evidence type="ECO:0000256" key="4">
    <source>
        <dbReference type="ARBA" id="ARBA00022989"/>
    </source>
</evidence>
<gene>
    <name evidence="7" type="ORF">HS961_10100</name>
</gene>
<feature type="transmembrane region" description="Helical" evidence="6">
    <location>
        <begin position="206"/>
        <end position="225"/>
    </location>
</feature>
<keyword evidence="3 6" id="KW-0812">Transmembrane</keyword>
<feature type="transmembrane region" description="Helical" evidence="6">
    <location>
        <begin position="472"/>
        <end position="488"/>
    </location>
</feature>
<keyword evidence="8" id="KW-1185">Reference proteome</keyword>
<evidence type="ECO:0000256" key="6">
    <source>
        <dbReference type="SAM" id="Phobius"/>
    </source>
</evidence>
<evidence type="ECO:0000313" key="7">
    <source>
        <dbReference type="EMBL" id="QMV73155.1"/>
    </source>
</evidence>
<dbReference type="GO" id="GO:0005886">
    <property type="term" value="C:plasma membrane"/>
    <property type="evidence" value="ECO:0007669"/>
    <property type="project" value="TreeGrafter"/>
</dbReference>
<organism evidence="7 8">
    <name type="scientific">Comamonas piscis</name>
    <dbReference type="NCBI Taxonomy" id="1562974"/>
    <lineage>
        <taxon>Bacteria</taxon>
        <taxon>Pseudomonadati</taxon>
        <taxon>Pseudomonadota</taxon>
        <taxon>Betaproteobacteria</taxon>
        <taxon>Burkholderiales</taxon>
        <taxon>Comamonadaceae</taxon>
        <taxon>Comamonas</taxon>
    </lineage>
</organism>
<feature type="transmembrane region" description="Helical" evidence="6">
    <location>
        <begin position="129"/>
        <end position="148"/>
    </location>
</feature>
<proteinExistence type="inferred from homology"/>
<dbReference type="InterPro" id="IPR001248">
    <property type="entry name" value="Pur-cyt_permease"/>
</dbReference>
<dbReference type="PANTHER" id="PTHR30618">
    <property type="entry name" value="NCS1 FAMILY PURINE/PYRIMIDINE TRANSPORTER"/>
    <property type="match status" value="1"/>
</dbReference>
<dbReference type="RefSeq" id="WP_182327590.1">
    <property type="nucleotide sequence ID" value="NZ_CP058554.1"/>
</dbReference>
<comment type="similarity">
    <text evidence="2">Belongs to the purine-cytosine permease (2.A.39) family.</text>
</comment>
<feature type="transmembrane region" description="Helical" evidence="6">
    <location>
        <begin position="328"/>
        <end position="357"/>
    </location>
</feature>
<dbReference type="InterPro" id="IPR045225">
    <property type="entry name" value="Uracil/uridine/allantoin_perm"/>
</dbReference>
<feature type="transmembrane region" description="Helical" evidence="6">
    <location>
        <begin position="446"/>
        <end position="466"/>
    </location>
</feature>
<evidence type="ECO:0000256" key="1">
    <source>
        <dbReference type="ARBA" id="ARBA00004141"/>
    </source>
</evidence>
<keyword evidence="4 6" id="KW-1133">Transmembrane helix</keyword>
<evidence type="ECO:0000256" key="3">
    <source>
        <dbReference type="ARBA" id="ARBA00022692"/>
    </source>
</evidence>
<dbReference type="EMBL" id="CP058554">
    <property type="protein sequence ID" value="QMV73155.1"/>
    <property type="molecule type" value="Genomic_DNA"/>
</dbReference>
<feature type="transmembrane region" description="Helical" evidence="6">
    <location>
        <begin position="287"/>
        <end position="308"/>
    </location>
</feature>
<accession>A0A7G5EGN0</accession>
<feature type="transmembrane region" description="Helical" evidence="6">
    <location>
        <begin position="392"/>
        <end position="417"/>
    </location>
</feature>
<keyword evidence="5 6" id="KW-0472">Membrane</keyword>
<dbReference type="AlphaFoldDB" id="A0A7G5EGN0"/>
<sequence length="510" mass="55175">MNDLAANQNAGYAFNPAQQRPAEAGHLPAGVCPSLYNKDLAPTKQDSRSWGAYSLFTLWANDVHSLGNYAFAIGLFALGLGGWQILTALMLGAGLLFVLLTLSGFMGPKTGVPFPVMSRISFGTRGAQIPALIRGGVAIAWFGIQTYLASKVLDVLLITLFPSLQPLLAHHVLGLPVLGWISFSLLWVVQTMIACWGMESIRKYEAFAGPVILVTFIALAGWVLYSSGGKIQWTAPQPSTGGAMWVQIMGAASLWVAIYGTFVLNFCDFTRGATSRSAVVKGNFWGIPINMLIFGLIVVVLTGGQLAIDGTLILSPTDIVEKIPNKPLLILASLSLLILTIAVNLMANFVAPALALANLLPRHLNFRRAALVSAILGFVILPWNLYDSPLVILYFLGGLGSFLGPLFGIVMADYWLIRKERVHVPALYSDDRNGPYHYQNGVNRRAIQALVPSALIALLFAFLPALESVSHFSWFIAAGLGGLFYWLLTPKGQHYEDQDGEAIAVDHAQH</sequence>
<dbReference type="Pfam" id="PF02133">
    <property type="entry name" value="Transp_cyt_pur"/>
    <property type="match status" value="1"/>
</dbReference>
<dbReference type="CDD" id="cd11555">
    <property type="entry name" value="SLC-NCS1sbd_u1"/>
    <property type="match status" value="1"/>
</dbReference>
<protein>
    <submittedName>
        <fullName evidence="7">NCS1 family nucleobase:cation symporter-1</fullName>
    </submittedName>
</protein>
<dbReference type="KEGG" id="cpis:HS961_10100"/>
<evidence type="ECO:0000256" key="2">
    <source>
        <dbReference type="ARBA" id="ARBA00008974"/>
    </source>
</evidence>
<feature type="transmembrane region" description="Helical" evidence="6">
    <location>
        <begin position="66"/>
        <end position="83"/>
    </location>
</feature>
<dbReference type="GO" id="GO:0015205">
    <property type="term" value="F:nucleobase transmembrane transporter activity"/>
    <property type="evidence" value="ECO:0007669"/>
    <property type="project" value="TreeGrafter"/>
</dbReference>
<dbReference type="Gene3D" id="1.10.4160.10">
    <property type="entry name" value="Hydantoin permease"/>
    <property type="match status" value="1"/>
</dbReference>
<name>A0A7G5EGN0_9BURK</name>
<feature type="transmembrane region" description="Helical" evidence="6">
    <location>
        <begin position="89"/>
        <end position="108"/>
    </location>
</feature>
<comment type="subcellular location">
    <subcellularLocation>
        <location evidence="1">Membrane</location>
        <topology evidence="1">Multi-pass membrane protein</topology>
    </subcellularLocation>
</comment>
<dbReference type="PANTHER" id="PTHR30618:SF6">
    <property type="entry name" value="NCS1 FAMILY NUCLEOBASE:CATION SYMPORTER-1"/>
    <property type="match status" value="1"/>
</dbReference>
<evidence type="ECO:0000256" key="5">
    <source>
        <dbReference type="ARBA" id="ARBA00023136"/>
    </source>
</evidence>
<reference evidence="7 8" key="1">
    <citation type="journal article" date="2020" name="G3 (Bethesda)">
        <title>CeMbio - The Caenorhabditis elegans Microbiome Resource.</title>
        <authorList>
            <person name="Dirksen P."/>
            <person name="Assie A."/>
            <person name="Zimmermann J."/>
            <person name="Zhang F."/>
            <person name="Tietje A.M."/>
            <person name="Marsh S.A."/>
            <person name="Felix M.A."/>
            <person name="Shapira M."/>
            <person name="Kaleta C."/>
            <person name="Schulenburg H."/>
            <person name="Samuel B."/>
        </authorList>
    </citation>
    <scope>NUCLEOTIDE SEQUENCE [LARGE SCALE GENOMIC DNA]</scope>
    <source>
        <strain evidence="7 8">BIGb0172</strain>
    </source>
</reference>
<feature type="transmembrane region" description="Helical" evidence="6">
    <location>
        <begin position="369"/>
        <end position="386"/>
    </location>
</feature>